<feature type="transmembrane region" description="Helical" evidence="7">
    <location>
        <begin position="76"/>
        <end position="102"/>
    </location>
</feature>
<dbReference type="InterPro" id="IPR036458">
    <property type="entry name" value="Na:dicarbo_symporter_sf"/>
</dbReference>
<evidence type="ECO:0000256" key="1">
    <source>
        <dbReference type="ARBA" id="ARBA00004651"/>
    </source>
</evidence>
<evidence type="ECO:0000256" key="3">
    <source>
        <dbReference type="ARBA" id="ARBA00022475"/>
    </source>
</evidence>
<feature type="transmembrane region" description="Helical" evidence="7">
    <location>
        <begin position="306"/>
        <end position="333"/>
    </location>
</feature>
<dbReference type="Pfam" id="PF00375">
    <property type="entry name" value="SDF"/>
    <property type="match status" value="1"/>
</dbReference>
<comment type="subcellular location">
    <subcellularLocation>
        <location evidence="1">Cell membrane</location>
        <topology evidence="1">Multi-pass membrane protein</topology>
    </subcellularLocation>
</comment>
<evidence type="ECO:0000256" key="4">
    <source>
        <dbReference type="ARBA" id="ARBA00022692"/>
    </source>
</evidence>
<dbReference type="SUPFAM" id="SSF118215">
    <property type="entry name" value="Proton glutamate symport protein"/>
    <property type="match status" value="1"/>
</dbReference>
<dbReference type="Proteomes" id="UP000319313">
    <property type="component" value="Unassembled WGS sequence"/>
</dbReference>
<evidence type="ECO:0000256" key="2">
    <source>
        <dbReference type="ARBA" id="ARBA00022448"/>
    </source>
</evidence>
<reference evidence="8 9" key="1">
    <citation type="submission" date="2019-01" db="EMBL/GenBank/DDBJ databases">
        <title>Coherence of Microcystis species and biogeography revealed through population genomics.</title>
        <authorList>
            <person name="Perez-Carrascal O.M."/>
            <person name="Terrat Y."/>
            <person name="Giani A."/>
            <person name="Fortin N."/>
            <person name="Tromas N."/>
            <person name="Shapiro B.J."/>
        </authorList>
    </citation>
    <scope>NUCLEOTIDE SEQUENCE [LARGE SCALE GENOMIC DNA]</scope>
    <source>
        <strain evidence="8">Ma_SC_T_19800800_S464</strain>
    </source>
</reference>
<proteinExistence type="predicted"/>
<accession>A0A552E4G2</accession>
<dbReference type="AlphaFoldDB" id="A0A552E4G2"/>
<dbReference type="PANTHER" id="PTHR42865">
    <property type="entry name" value="PROTON/GLUTAMATE-ASPARTATE SYMPORTER"/>
    <property type="match status" value="1"/>
</dbReference>
<evidence type="ECO:0000256" key="5">
    <source>
        <dbReference type="ARBA" id="ARBA00022989"/>
    </source>
</evidence>
<dbReference type="PANTHER" id="PTHR42865:SF7">
    <property type="entry name" value="PROTON_GLUTAMATE-ASPARTATE SYMPORTER"/>
    <property type="match status" value="1"/>
</dbReference>
<feature type="transmembrane region" description="Helical" evidence="7">
    <location>
        <begin position="184"/>
        <end position="209"/>
    </location>
</feature>
<keyword evidence="5 7" id="KW-1133">Transmembrane helix</keyword>
<keyword evidence="2" id="KW-0813">Transport</keyword>
<dbReference type="GO" id="GO:0015293">
    <property type="term" value="F:symporter activity"/>
    <property type="evidence" value="ECO:0007669"/>
    <property type="project" value="UniProtKB-KW"/>
</dbReference>
<feature type="transmembrane region" description="Helical" evidence="7">
    <location>
        <begin position="43"/>
        <end position="64"/>
    </location>
</feature>
<evidence type="ECO:0000313" key="8">
    <source>
        <dbReference type="EMBL" id="TRU29274.1"/>
    </source>
</evidence>
<gene>
    <name evidence="8" type="ORF">EWV81_03090</name>
</gene>
<feature type="transmembrane region" description="Helical" evidence="7">
    <location>
        <begin position="146"/>
        <end position="163"/>
    </location>
</feature>
<comment type="caution">
    <text evidence="8">The sequence shown here is derived from an EMBL/GenBank/DDBJ whole genome shotgun (WGS) entry which is preliminary data.</text>
</comment>
<dbReference type="Gene3D" id="1.10.3860.10">
    <property type="entry name" value="Sodium:dicarboxylate symporter"/>
    <property type="match status" value="1"/>
</dbReference>
<feature type="transmembrane region" description="Helical" evidence="7">
    <location>
        <begin position="7"/>
        <end position="31"/>
    </location>
</feature>
<protein>
    <submittedName>
        <fullName evidence="8">Dicarboxylate/amino acid:cation symporter</fullName>
    </submittedName>
</protein>
<dbReference type="GO" id="GO:0005886">
    <property type="term" value="C:plasma membrane"/>
    <property type="evidence" value="ECO:0007669"/>
    <property type="project" value="UniProtKB-SubCell"/>
</dbReference>
<organism evidence="8 9">
    <name type="scientific">Microcystis aeruginosa Ma_SC_T_19800800_S464</name>
    <dbReference type="NCBI Taxonomy" id="2486257"/>
    <lineage>
        <taxon>Bacteria</taxon>
        <taxon>Bacillati</taxon>
        <taxon>Cyanobacteriota</taxon>
        <taxon>Cyanophyceae</taxon>
        <taxon>Oscillatoriophycideae</taxon>
        <taxon>Chroococcales</taxon>
        <taxon>Microcystaceae</taxon>
        <taxon>Microcystis</taxon>
    </lineage>
</organism>
<dbReference type="EMBL" id="SFBL01000022">
    <property type="protein sequence ID" value="TRU29274.1"/>
    <property type="molecule type" value="Genomic_DNA"/>
</dbReference>
<keyword evidence="4 7" id="KW-0812">Transmembrane</keyword>
<feature type="transmembrane region" description="Helical" evidence="7">
    <location>
        <begin position="345"/>
        <end position="367"/>
    </location>
</feature>
<dbReference type="InterPro" id="IPR001991">
    <property type="entry name" value="Na-dicarboxylate_symporter"/>
</dbReference>
<keyword evidence="3" id="KW-1003">Cell membrane</keyword>
<evidence type="ECO:0000313" key="9">
    <source>
        <dbReference type="Proteomes" id="UP000319313"/>
    </source>
</evidence>
<evidence type="ECO:0000256" key="7">
    <source>
        <dbReference type="SAM" id="Phobius"/>
    </source>
</evidence>
<dbReference type="PRINTS" id="PR00173">
    <property type="entry name" value="EDTRNSPORT"/>
</dbReference>
<keyword evidence="6 7" id="KW-0472">Membrane</keyword>
<sequence length="411" mass="43425">MNLSNLILVALGAGIVFGALLNGFFPALILPLDNYILAPVGQVFLRLIQFVVVPIVFSSLILGLTRVQNAARIGRYLLRLMTGYLLTSTLALLIGMATALLLKPGIGLEGFATNAAMTTNAPVSLRDWLISLIPVNPLEALTGGNLLQVIVTGVLFSIGIGLAKEGAKPFILLIDSLYLISERILSVILYIAPLGVFALIASVIATQGLELVARLFFYVFGLFLASALMIGVYVLLLFALKGEPRRFFASLSESLSLAFGTASSNAALPVVLREIQEYGLPEDIASFAIPLGTVLKRDGSAILQGFNALFIAQVYGVPLSPSLLLAIALSGLLVSFSTPGVPGSALITMTTVLSAAGLPLEGVALVAGVDRLTDGFKTVLNVIGNTVNAILLNYWELGEKEKSLESKVVIR</sequence>
<dbReference type="GO" id="GO:0006835">
    <property type="term" value="P:dicarboxylic acid transport"/>
    <property type="evidence" value="ECO:0007669"/>
    <property type="project" value="TreeGrafter"/>
</dbReference>
<evidence type="ECO:0000256" key="6">
    <source>
        <dbReference type="ARBA" id="ARBA00023136"/>
    </source>
</evidence>
<feature type="transmembrane region" description="Helical" evidence="7">
    <location>
        <begin position="215"/>
        <end position="240"/>
    </location>
</feature>
<name>A0A552E4G2_MICAE</name>